<dbReference type="RefSeq" id="WP_254573467.1">
    <property type="nucleotide sequence ID" value="NZ_CP098502.1"/>
</dbReference>
<protein>
    <recommendedName>
        <fullName evidence="3">GNAT family N-acetyltransferase</fullName>
    </recommendedName>
</protein>
<dbReference type="Proteomes" id="UP001056035">
    <property type="component" value="Chromosome"/>
</dbReference>
<sequence>MTPTATSSTPTVAMRLATPADDATVERLATLDSATVPAGPLLIGTLDGVPAAAIGITSGDVVADPFRPTAALVDLLRLRAEHLCGPARSPGGVRRLARALRTRTSLAA</sequence>
<proteinExistence type="predicted"/>
<evidence type="ECO:0000313" key="1">
    <source>
        <dbReference type="EMBL" id="UTI66812.1"/>
    </source>
</evidence>
<gene>
    <name evidence="1" type="ORF">NBH00_11530</name>
</gene>
<keyword evidence="2" id="KW-1185">Reference proteome</keyword>
<dbReference type="EMBL" id="CP098502">
    <property type="protein sequence ID" value="UTI66812.1"/>
    <property type="molecule type" value="Genomic_DNA"/>
</dbReference>
<evidence type="ECO:0008006" key="3">
    <source>
        <dbReference type="Google" id="ProtNLM"/>
    </source>
</evidence>
<evidence type="ECO:0000313" key="2">
    <source>
        <dbReference type="Proteomes" id="UP001056035"/>
    </source>
</evidence>
<name>A0ABY5E0X8_9ACTN</name>
<reference evidence="1 2" key="1">
    <citation type="submission" date="2022-06" db="EMBL/GenBank/DDBJ databases">
        <title>Paraconexibacter antarcticus.</title>
        <authorList>
            <person name="Kim C.S."/>
        </authorList>
    </citation>
    <scope>NUCLEOTIDE SEQUENCE [LARGE SCALE GENOMIC DNA]</scope>
    <source>
        <strain evidence="1 2">02-257</strain>
    </source>
</reference>
<organism evidence="1 2">
    <name type="scientific">Paraconexibacter antarcticus</name>
    <dbReference type="NCBI Taxonomy" id="2949664"/>
    <lineage>
        <taxon>Bacteria</taxon>
        <taxon>Bacillati</taxon>
        <taxon>Actinomycetota</taxon>
        <taxon>Thermoleophilia</taxon>
        <taxon>Solirubrobacterales</taxon>
        <taxon>Paraconexibacteraceae</taxon>
        <taxon>Paraconexibacter</taxon>
    </lineage>
</organism>
<accession>A0ABY5E0X8</accession>